<feature type="transmembrane region" description="Helical" evidence="8">
    <location>
        <begin position="243"/>
        <end position="265"/>
    </location>
</feature>
<accession>A0A2J8B1W3</accession>
<comment type="caution">
    <text evidence="10">The sequence shown here is derived from an EMBL/GenBank/DDBJ whole genome shotgun (WGS) entry which is preliminary data.</text>
</comment>
<dbReference type="InterPro" id="IPR035906">
    <property type="entry name" value="MetI-like_sf"/>
</dbReference>
<feature type="transmembrane region" description="Helical" evidence="8">
    <location>
        <begin position="148"/>
        <end position="167"/>
    </location>
</feature>
<dbReference type="GO" id="GO:0055085">
    <property type="term" value="P:transmembrane transport"/>
    <property type="evidence" value="ECO:0007669"/>
    <property type="project" value="InterPro"/>
</dbReference>
<protein>
    <submittedName>
        <fullName evidence="10">Polyamine ABC transporter permease</fullName>
    </submittedName>
</protein>
<keyword evidence="7 8" id="KW-0472">Membrane</keyword>
<dbReference type="Pfam" id="PF00528">
    <property type="entry name" value="BPD_transp_1"/>
    <property type="match status" value="1"/>
</dbReference>
<evidence type="ECO:0000256" key="3">
    <source>
        <dbReference type="ARBA" id="ARBA00022475"/>
    </source>
</evidence>
<feature type="transmembrane region" description="Helical" evidence="8">
    <location>
        <begin position="188"/>
        <end position="210"/>
    </location>
</feature>
<feature type="transmembrane region" description="Helical" evidence="8">
    <location>
        <begin position="20"/>
        <end position="45"/>
    </location>
</feature>
<comment type="subcellular location">
    <subcellularLocation>
        <location evidence="1">Cell inner membrane</location>
        <topology evidence="1">Multi-pass membrane protein</topology>
    </subcellularLocation>
    <subcellularLocation>
        <location evidence="8">Cell membrane</location>
        <topology evidence="8">Multi-pass membrane protein</topology>
    </subcellularLocation>
</comment>
<dbReference type="PANTHER" id="PTHR43357:SF4">
    <property type="entry name" value="INNER MEMBRANE ABC TRANSPORTER PERMEASE PROTEIN YDCV"/>
    <property type="match status" value="1"/>
</dbReference>
<sequence length="281" mass="31584">MFKMLNPINFYHAVGKRKFLEFVLLAVFILFFYGPLLNMLMLAFADEYTAPNILPQAWGIKWWQYIFAQKSLVSSMVQSFLVAIITTVVSMFLCIPAAYSIARFQYRGRKLFMLSFMLTNAFPKLGIYTSIAILFYKYHLMGTLTGVVIIHLIHSMMFMVWLPAAAFRAVHRQQEEAARDIGAGPLRTFFKITLPLAMPGIAVATLYTFLGSMEEAQGTMLVGMARIKTMPVAMYGIVLDSSAVQIGAVFALLLIVPSALMIFLMRKYIGPEAISGGFKMK</sequence>
<evidence type="ECO:0000256" key="7">
    <source>
        <dbReference type="ARBA" id="ARBA00023136"/>
    </source>
</evidence>
<keyword evidence="5 8" id="KW-0812">Transmembrane</keyword>
<evidence type="ECO:0000256" key="1">
    <source>
        <dbReference type="ARBA" id="ARBA00004429"/>
    </source>
</evidence>
<dbReference type="AlphaFoldDB" id="A0A2J8B1W3"/>
<keyword evidence="2 8" id="KW-0813">Transport</keyword>
<dbReference type="PROSITE" id="PS50928">
    <property type="entry name" value="ABC_TM1"/>
    <property type="match status" value="1"/>
</dbReference>
<comment type="similarity">
    <text evidence="8">Belongs to the binding-protein-dependent transport system permease family.</text>
</comment>
<feature type="transmembrane region" description="Helical" evidence="8">
    <location>
        <begin position="80"/>
        <end position="99"/>
    </location>
</feature>
<feature type="domain" description="ABC transmembrane type-1" evidence="9">
    <location>
        <begin position="76"/>
        <end position="265"/>
    </location>
</feature>
<dbReference type="GO" id="GO:0005886">
    <property type="term" value="C:plasma membrane"/>
    <property type="evidence" value="ECO:0007669"/>
    <property type="project" value="UniProtKB-SubCell"/>
</dbReference>
<dbReference type="CDD" id="cd06261">
    <property type="entry name" value="TM_PBP2"/>
    <property type="match status" value="1"/>
</dbReference>
<reference evidence="11" key="1">
    <citation type="submission" date="2017-04" db="EMBL/GenBank/DDBJ databases">
        <authorList>
            <person name="Bumgarner R.E."/>
            <person name="Fredricks D.N."/>
            <person name="Srinivasan S."/>
        </authorList>
    </citation>
    <scope>NUCLEOTIDE SEQUENCE [LARGE SCALE GENOMIC DNA]</scope>
    <source>
        <strain evidence="11">KA00405</strain>
    </source>
</reference>
<evidence type="ECO:0000313" key="10">
    <source>
        <dbReference type="EMBL" id="PNH18758.1"/>
    </source>
</evidence>
<evidence type="ECO:0000259" key="9">
    <source>
        <dbReference type="PROSITE" id="PS50928"/>
    </source>
</evidence>
<evidence type="ECO:0000256" key="8">
    <source>
        <dbReference type="RuleBase" id="RU363032"/>
    </source>
</evidence>
<dbReference type="EMBL" id="NBZD01000002">
    <property type="protein sequence ID" value="PNH18758.1"/>
    <property type="molecule type" value="Genomic_DNA"/>
</dbReference>
<proteinExistence type="inferred from homology"/>
<dbReference type="Proteomes" id="UP000236394">
    <property type="component" value="Unassembled WGS sequence"/>
</dbReference>
<evidence type="ECO:0000256" key="5">
    <source>
        <dbReference type="ARBA" id="ARBA00022692"/>
    </source>
</evidence>
<dbReference type="RefSeq" id="WP_102892447.1">
    <property type="nucleotide sequence ID" value="NZ_NBZD01000002.1"/>
</dbReference>
<organism evidence="10 11">
    <name type="scientific">Mageeibacillus indolicus</name>
    <dbReference type="NCBI Taxonomy" id="884684"/>
    <lineage>
        <taxon>Bacteria</taxon>
        <taxon>Bacillati</taxon>
        <taxon>Bacillota</taxon>
        <taxon>Clostridia</taxon>
        <taxon>Eubacteriales</taxon>
        <taxon>Oscillospiraceae</taxon>
        <taxon>Mageeibacillus</taxon>
    </lineage>
</organism>
<feature type="transmembrane region" description="Helical" evidence="8">
    <location>
        <begin position="111"/>
        <end position="136"/>
    </location>
</feature>
<evidence type="ECO:0000313" key="11">
    <source>
        <dbReference type="Proteomes" id="UP000236394"/>
    </source>
</evidence>
<keyword evidence="4" id="KW-0997">Cell inner membrane</keyword>
<evidence type="ECO:0000256" key="2">
    <source>
        <dbReference type="ARBA" id="ARBA00022448"/>
    </source>
</evidence>
<keyword evidence="3" id="KW-1003">Cell membrane</keyword>
<dbReference type="Gene3D" id="1.10.3720.10">
    <property type="entry name" value="MetI-like"/>
    <property type="match status" value="1"/>
</dbReference>
<keyword evidence="6 8" id="KW-1133">Transmembrane helix</keyword>
<dbReference type="SUPFAM" id="SSF161098">
    <property type="entry name" value="MetI-like"/>
    <property type="match status" value="1"/>
</dbReference>
<evidence type="ECO:0000256" key="6">
    <source>
        <dbReference type="ARBA" id="ARBA00022989"/>
    </source>
</evidence>
<evidence type="ECO:0000256" key="4">
    <source>
        <dbReference type="ARBA" id="ARBA00022519"/>
    </source>
</evidence>
<gene>
    <name evidence="10" type="ORF">B7R76_04165</name>
</gene>
<dbReference type="InterPro" id="IPR000515">
    <property type="entry name" value="MetI-like"/>
</dbReference>
<dbReference type="PANTHER" id="PTHR43357">
    <property type="entry name" value="INNER MEMBRANE ABC TRANSPORTER PERMEASE PROTEIN YDCV"/>
    <property type="match status" value="1"/>
</dbReference>
<name>A0A2J8B1W3_9FIRM</name>